<dbReference type="Proteomes" id="UP001172673">
    <property type="component" value="Unassembled WGS sequence"/>
</dbReference>
<gene>
    <name evidence="2" type="ORF">H2200_003041</name>
</gene>
<evidence type="ECO:0000313" key="3">
    <source>
        <dbReference type="Proteomes" id="UP001172673"/>
    </source>
</evidence>
<reference evidence="2" key="1">
    <citation type="submission" date="2022-10" db="EMBL/GenBank/DDBJ databases">
        <title>Culturing micro-colonial fungi from biological soil crusts in the Mojave desert and describing Neophaeococcomyces mojavensis, and introducing the new genera and species Taxawa tesnikishii.</title>
        <authorList>
            <person name="Kurbessoian T."/>
            <person name="Stajich J.E."/>
        </authorList>
    </citation>
    <scope>NUCLEOTIDE SEQUENCE</scope>
    <source>
        <strain evidence="2">TK_41</strain>
    </source>
</reference>
<dbReference type="PANTHER" id="PTHR24148:SF79">
    <property type="entry name" value="HETEROKARYON INCOMPATIBILITY DOMAIN-CONTAINING PROTEIN"/>
    <property type="match status" value="1"/>
</dbReference>
<dbReference type="AlphaFoldDB" id="A0AA39CLW9"/>
<proteinExistence type="predicted"/>
<dbReference type="EMBL" id="JAPDRK010000004">
    <property type="protein sequence ID" value="KAJ9613100.1"/>
    <property type="molecule type" value="Genomic_DNA"/>
</dbReference>
<dbReference type="PANTHER" id="PTHR24148">
    <property type="entry name" value="ANKYRIN REPEAT DOMAIN-CONTAINING PROTEIN 39 HOMOLOG-RELATED"/>
    <property type="match status" value="1"/>
</dbReference>
<name>A0AA39CLW9_9EURO</name>
<keyword evidence="3" id="KW-1185">Reference proteome</keyword>
<accession>A0AA39CLW9</accession>
<dbReference type="Pfam" id="PF06985">
    <property type="entry name" value="HET"/>
    <property type="match status" value="1"/>
</dbReference>
<dbReference type="InterPro" id="IPR010730">
    <property type="entry name" value="HET"/>
</dbReference>
<comment type="caution">
    <text evidence="2">The sequence shown here is derived from an EMBL/GenBank/DDBJ whole genome shotgun (WGS) entry which is preliminary data.</text>
</comment>
<evidence type="ECO:0000313" key="2">
    <source>
        <dbReference type="EMBL" id="KAJ9613100.1"/>
    </source>
</evidence>
<protein>
    <recommendedName>
        <fullName evidence="1">Heterokaryon incompatibility domain-containing protein</fullName>
    </recommendedName>
</protein>
<evidence type="ECO:0000259" key="1">
    <source>
        <dbReference type="Pfam" id="PF06985"/>
    </source>
</evidence>
<organism evidence="2 3">
    <name type="scientific">Cladophialophora chaetospira</name>
    <dbReference type="NCBI Taxonomy" id="386627"/>
    <lineage>
        <taxon>Eukaryota</taxon>
        <taxon>Fungi</taxon>
        <taxon>Dikarya</taxon>
        <taxon>Ascomycota</taxon>
        <taxon>Pezizomycotina</taxon>
        <taxon>Eurotiomycetes</taxon>
        <taxon>Chaetothyriomycetidae</taxon>
        <taxon>Chaetothyriales</taxon>
        <taxon>Herpotrichiellaceae</taxon>
        <taxon>Cladophialophora</taxon>
    </lineage>
</organism>
<sequence length="498" mass="55905">MPTYSYLPLRNRDSIRLVWLARAPNEHPHIHCKITRHRLSDDSLKYEAISYTWGDPGDRVTLLCGGHDAELSVTRNCYNALLRDAEAARTIWIDAVCINQHDVSERSAQVRVMHEIFAAASRVVAYLGEETPGSQLLFHELALVDRLYRAQVDVGERPKPSTELVQELDLLIARPWCSRIWTVPEMHVAEEVMLMCGRRQASITAVVDCMYGYGDTLVTWQLMPVPIRAAYGLLAEYNGPDTAQNLWRMLADTRDCMATDPRDRVFALKALVSENREALSEFIDYRRSVESIFESVTLFLLPRVKLLVLLAQRQPHKLKMPSWIPDWSETSRTHRKWYLGSIPDEESETAPTVDTVECSCAKCTGQHRVLRVQGTQYPCIVSLGPIFNFEIAAKACLEAIQHILDPGFPGYVPEGVATCANPYCHGLPPDLIKGELSTNFSLNLRQLVLLTTTSTALRGLGKADRAWIVNDGQSGPVSIKPATEPYVSNRFGIDSSQA</sequence>
<dbReference type="InterPro" id="IPR052895">
    <property type="entry name" value="HetReg/Transcr_Mod"/>
</dbReference>
<feature type="domain" description="Heterokaryon incompatibility" evidence="1">
    <location>
        <begin position="46"/>
        <end position="185"/>
    </location>
</feature>